<dbReference type="eggNOG" id="COG2211">
    <property type="taxonomic scope" value="Bacteria"/>
</dbReference>
<dbReference type="Proteomes" id="UP000027037">
    <property type="component" value="Unassembled WGS sequence"/>
</dbReference>
<dbReference type="CDD" id="cd17332">
    <property type="entry name" value="MFS_MelB_like"/>
    <property type="match status" value="1"/>
</dbReference>
<comment type="caution">
    <text evidence="3">The sequence shown here is derived from an EMBL/GenBank/DDBJ whole genome shotgun (WGS) entry which is preliminary data.</text>
</comment>
<sequence length="471" mass="50939">MSMLDQHGYAARSAPQLGFGRRLGFGVGDFGINVFWNMTNLFAMFYYTDVIGISNTTAGLIIFGAMLWDTITDPVIGVVAERTRTPVGRFRPYLFIAAIPLGISFALMFSVPMAATGAAATFAFATQLIFRTFYTLVGVPYSSLSARMTQDSDERGALAVHRMMFATIAGIVIAAFTRDGAAVLGNGDLHDGFRSVSVLYSFIGVAAILVCAISTREPSPGEPGGEIRPEPRIRDILRMLRHNSAFWTAFAIILVGMSGATISSKAVLYYLKYNLGAEELTGVTLLAVAVTIMLAVPFWGALSKRIGKRQVWACGCAIAAIATLSLWFNPFESPVSVILILTFGALGSSANYFSTWSTLPDTVEFGEWKTGIRSESTIFGAVAFAQKLALGFATLIAGLLLDGFGYVANAEQTPLALTGLKIMISIIPFCTAIICLVLVLTYRLDQQFHARIVQEIARRRENNPVESEQDA</sequence>
<evidence type="ECO:0000256" key="2">
    <source>
        <dbReference type="SAM" id="Phobius"/>
    </source>
</evidence>
<dbReference type="InterPro" id="IPR036259">
    <property type="entry name" value="MFS_trans_sf"/>
</dbReference>
<dbReference type="EMBL" id="AWFF01000109">
    <property type="protein sequence ID" value="KCZ50512.1"/>
    <property type="molecule type" value="Genomic_DNA"/>
</dbReference>
<keyword evidence="4" id="KW-1185">Reference proteome</keyword>
<dbReference type="GO" id="GO:0008643">
    <property type="term" value="P:carbohydrate transport"/>
    <property type="evidence" value="ECO:0007669"/>
    <property type="project" value="InterPro"/>
</dbReference>
<dbReference type="GO" id="GO:0015293">
    <property type="term" value="F:symporter activity"/>
    <property type="evidence" value="ECO:0007669"/>
    <property type="project" value="InterPro"/>
</dbReference>
<evidence type="ECO:0000313" key="4">
    <source>
        <dbReference type="Proteomes" id="UP000027037"/>
    </source>
</evidence>
<feature type="transmembrane region" description="Helical" evidence="2">
    <location>
        <begin position="377"/>
        <end position="400"/>
    </location>
</feature>
<keyword evidence="2" id="KW-1133">Transmembrane helix</keyword>
<dbReference type="InterPro" id="IPR001927">
    <property type="entry name" value="Na/Gal_symport"/>
</dbReference>
<evidence type="ECO:0000256" key="1">
    <source>
        <dbReference type="ARBA" id="ARBA00009617"/>
    </source>
</evidence>
<evidence type="ECO:0000313" key="3">
    <source>
        <dbReference type="EMBL" id="KCZ50512.1"/>
    </source>
</evidence>
<dbReference type="AlphaFoldDB" id="A0A062TWW3"/>
<reference evidence="3 4" key="1">
    <citation type="journal article" date="2014" name="Antonie Van Leeuwenhoek">
        <title>Hyphomonas beringensis sp. nov. and Hyphomonas chukchiensis sp. nov., isolated from surface seawater of the Bering Sea and Chukchi Sea.</title>
        <authorList>
            <person name="Li C."/>
            <person name="Lai Q."/>
            <person name="Li G."/>
            <person name="Dong C."/>
            <person name="Wang J."/>
            <person name="Liao Y."/>
            <person name="Shao Z."/>
        </authorList>
    </citation>
    <scope>NUCLEOTIDE SEQUENCE [LARGE SCALE GENOMIC DNA]</scope>
    <source>
        <strain evidence="3 4">25B14_1</strain>
    </source>
</reference>
<dbReference type="SUPFAM" id="SSF103473">
    <property type="entry name" value="MFS general substrate transporter"/>
    <property type="match status" value="1"/>
</dbReference>
<protein>
    <recommendedName>
        <fullName evidence="5">Major facilitator superfamily (MFS) profile domain-containing protein</fullName>
    </recommendedName>
</protein>
<feature type="transmembrane region" description="Helical" evidence="2">
    <location>
        <begin position="117"/>
        <end position="137"/>
    </location>
</feature>
<feature type="transmembrane region" description="Helical" evidence="2">
    <location>
        <begin position="158"/>
        <end position="177"/>
    </location>
</feature>
<comment type="similarity">
    <text evidence="1">Belongs to the sodium:galactoside symporter (TC 2.A.2) family.</text>
</comment>
<dbReference type="OrthoDB" id="181905at2"/>
<dbReference type="PATRIC" id="fig|1280946.3.peg.3508"/>
<feature type="transmembrane region" description="Helical" evidence="2">
    <location>
        <begin position="280"/>
        <end position="299"/>
    </location>
</feature>
<dbReference type="GO" id="GO:0005886">
    <property type="term" value="C:plasma membrane"/>
    <property type="evidence" value="ECO:0007669"/>
    <property type="project" value="TreeGrafter"/>
</dbReference>
<proteinExistence type="inferred from homology"/>
<dbReference type="GO" id="GO:0006814">
    <property type="term" value="P:sodium ion transport"/>
    <property type="evidence" value="ECO:0007669"/>
    <property type="project" value="InterPro"/>
</dbReference>
<feature type="transmembrane region" description="Helical" evidence="2">
    <location>
        <begin position="197"/>
        <end position="215"/>
    </location>
</feature>
<dbReference type="STRING" id="1280946.HY29_07040"/>
<evidence type="ECO:0008006" key="5">
    <source>
        <dbReference type="Google" id="ProtNLM"/>
    </source>
</evidence>
<feature type="transmembrane region" description="Helical" evidence="2">
    <location>
        <begin position="92"/>
        <end position="111"/>
    </location>
</feature>
<accession>A0A062TWW3</accession>
<keyword evidence="2" id="KW-0812">Transmembrane</keyword>
<feature type="transmembrane region" description="Helical" evidence="2">
    <location>
        <begin position="244"/>
        <end position="268"/>
    </location>
</feature>
<dbReference type="InterPro" id="IPR039672">
    <property type="entry name" value="MFS_2"/>
</dbReference>
<feature type="transmembrane region" description="Helical" evidence="2">
    <location>
        <begin position="335"/>
        <end position="356"/>
    </location>
</feature>
<dbReference type="Gene3D" id="1.20.1250.20">
    <property type="entry name" value="MFS general substrate transporter like domains"/>
    <property type="match status" value="2"/>
</dbReference>
<dbReference type="Pfam" id="PF13347">
    <property type="entry name" value="MFS_2"/>
    <property type="match status" value="1"/>
</dbReference>
<dbReference type="NCBIfam" id="TIGR00792">
    <property type="entry name" value="gph"/>
    <property type="match status" value="1"/>
</dbReference>
<dbReference type="PANTHER" id="PTHR11328">
    <property type="entry name" value="MAJOR FACILITATOR SUPERFAMILY DOMAIN-CONTAINING PROTEIN"/>
    <property type="match status" value="1"/>
</dbReference>
<keyword evidence="2" id="KW-0472">Membrane</keyword>
<feature type="transmembrane region" description="Helical" evidence="2">
    <location>
        <begin position="420"/>
        <end position="442"/>
    </location>
</feature>
<gene>
    <name evidence="3" type="ORF">HY29_07040</name>
</gene>
<dbReference type="PANTHER" id="PTHR11328:SF24">
    <property type="entry name" value="MAJOR FACILITATOR SUPERFAMILY (MFS) PROFILE DOMAIN-CONTAINING PROTEIN"/>
    <property type="match status" value="1"/>
</dbReference>
<dbReference type="RefSeq" id="WP_034799733.1">
    <property type="nucleotide sequence ID" value="NZ_AWFF01000109.1"/>
</dbReference>
<feature type="transmembrane region" description="Helical" evidence="2">
    <location>
        <begin position="311"/>
        <end position="329"/>
    </location>
</feature>
<organism evidence="3 4">
    <name type="scientific">Hyphomonas beringensis</name>
    <dbReference type="NCBI Taxonomy" id="1280946"/>
    <lineage>
        <taxon>Bacteria</taxon>
        <taxon>Pseudomonadati</taxon>
        <taxon>Pseudomonadota</taxon>
        <taxon>Alphaproteobacteria</taxon>
        <taxon>Hyphomonadales</taxon>
        <taxon>Hyphomonadaceae</taxon>
        <taxon>Hyphomonas</taxon>
    </lineage>
</organism>
<name>A0A062TWW3_9PROT</name>